<evidence type="ECO:0000313" key="8">
    <source>
        <dbReference type="Ensembl" id="ENSMAMP00000050065.1"/>
    </source>
</evidence>
<evidence type="ECO:0000256" key="2">
    <source>
        <dbReference type="ARBA" id="ARBA00022771"/>
    </source>
</evidence>
<dbReference type="FunCoup" id="A0A7N8XF82">
    <property type="interactions" value="27"/>
</dbReference>
<protein>
    <submittedName>
        <fullName evidence="8">THAP domain containing 7</fullName>
    </submittedName>
</protein>
<reference evidence="8" key="2">
    <citation type="submission" date="2025-09" db="UniProtKB">
        <authorList>
            <consortium name="Ensembl"/>
        </authorList>
    </citation>
    <scope>IDENTIFICATION</scope>
</reference>
<dbReference type="Proteomes" id="UP000261640">
    <property type="component" value="Unplaced"/>
</dbReference>
<dbReference type="Pfam" id="PF05485">
    <property type="entry name" value="THAP"/>
    <property type="match status" value="1"/>
</dbReference>
<feature type="compositionally biased region" description="Polar residues" evidence="6">
    <location>
        <begin position="165"/>
        <end position="177"/>
    </location>
</feature>
<dbReference type="GO" id="GO:0003677">
    <property type="term" value="F:DNA binding"/>
    <property type="evidence" value="ECO:0007669"/>
    <property type="project" value="UniProtKB-UniRule"/>
</dbReference>
<keyword evidence="2 5" id="KW-0863">Zinc-finger</keyword>
<proteinExistence type="predicted"/>
<keyword evidence="3" id="KW-0862">Zinc</keyword>
<evidence type="ECO:0000256" key="3">
    <source>
        <dbReference type="ARBA" id="ARBA00022833"/>
    </source>
</evidence>
<dbReference type="SUPFAM" id="SSF57716">
    <property type="entry name" value="Glucocorticoid receptor-like (DNA-binding domain)"/>
    <property type="match status" value="1"/>
</dbReference>
<feature type="compositionally biased region" description="Polar residues" evidence="6">
    <location>
        <begin position="138"/>
        <end position="157"/>
    </location>
</feature>
<organism evidence="8 9">
    <name type="scientific">Mastacembelus armatus</name>
    <name type="common">zig-zag eel</name>
    <dbReference type="NCBI Taxonomy" id="205130"/>
    <lineage>
        <taxon>Eukaryota</taxon>
        <taxon>Metazoa</taxon>
        <taxon>Chordata</taxon>
        <taxon>Craniata</taxon>
        <taxon>Vertebrata</taxon>
        <taxon>Euteleostomi</taxon>
        <taxon>Actinopterygii</taxon>
        <taxon>Neopterygii</taxon>
        <taxon>Teleostei</taxon>
        <taxon>Neoteleostei</taxon>
        <taxon>Acanthomorphata</taxon>
        <taxon>Anabantaria</taxon>
        <taxon>Synbranchiformes</taxon>
        <taxon>Mastacembelidae</taxon>
        <taxon>Mastacembelus</taxon>
    </lineage>
</organism>
<dbReference type="SMART" id="SM00980">
    <property type="entry name" value="THAP"/>
    <property type="match status" value="1"/>
</dbReference>
<feature type="region of interest" description="Disordered" evidence="6">
    <location>
        <begin position="1"/>
        <end position="22"/>
    </location>
</feature>
<dbReference type="PANTHER" id="PTHR47502">
    <property type="entry name" value="THAP DOMAIN-CONTAINING PROTEIN 7"/>
    <property type="match status" value="1"/>
</dbReference>
<dbReference type="GO" id="GO:0006355">
    <property type="term" value="P:regulation of DNA-templated transcription"/>
    <property type="evidence" value="ECO:0007669"/>
    <property type="project" value="TreeGrafter"/>
</dbReference>
<feature type="domain" description="THAP-type" evidence="7">
    <location>
        <begin position="1"/>
        <end position="87"/>
    </location>
</feature>
<name>A0A7N8XF82_9TELE</name>
<dbReference type="InterPro" id="IPR026519">
    <property type="entry name" value="THAP7"/>
</dbReference>
<feature type="compositionally biased region" description="Polar residues" evidence="6">
    <location>
        <begin position="264"/>
        <end position="278"/>
    </location>
</feature>
<evidence type="ECO:0000256" key="1">
    <source>
        <dbReference type="ARBA" id="ARBA00022723"/>
    </source>
</evidence>
<evidence type="ECO:0000313" key="9">
    <source>
        <dbReference type="Proteomes" id="UP000261640"/>
    </source>
</evidence>
<evidence type="ECO:0000256" key="4">
    <source>
        <dbReference type="ARBA" id="ARBA00023125"/>
    </source>
</evidence>
<keyword evidence="4 5" id="KW-0238">DNA-binding</keyword>
<dbReference type="GeneTree" id="ENSGT00730000111394"/>
<sequence>MPRHCSAGGCKSRDNRDTRNAGITFHKLPKGETRRSLWITNSHRADSWDPQTDFVYFCSKHFTPESFELTGYSGIRRLKEDAFPTVFNSSSTTKCKSAGTQQKQDISFRKEQNMEQTTFATVLFFRMKSSCTLDQECIQQETDQSPPSEEPTVQRTMHLSEQKHATSPPSESHNLSPSHFMRRLPPPPGFYLSKEHSYAQLCPLLWRRRYDQVIDCLEKALRELHAARRRESRLRSTVLRLQDKRLKHMLLVSQEGYKDRGQVKQGSNQAENETNTKSEQPVFFEDRCVMEFGCHFLPDTNSSEEERGYCFNCGRGQVQRGSHVAHRLSKNRKDVQLTENEDSPKIQRIVETSTCGTAENTEAIPTVRLESPLRKDVETSKFDITHSQVLLQTSGLQHVISVGGCLPNTHEQNLHFLGSQKKRLLSDMCDKELEAAGQEQHLDVQQQQLFWIQDSAEGQAILVPVSAEDGLQCLLNEENVDKAKTIWMSELDFIEDLEHLTKSNGSLARVATACDDEQGDQHSVANRKLVERREDVREKLKEHVEGFHLQLSTEFINCSE</sequence>
<evidence type="ECO:0000259" key="7">
    <source>
        <dbReference type="PROSITE" id="PS50950"/>
    </source>
</evidence>
<accession>A0A7N8XF82</accession>
<dbReference type="PANTHER" id="PTHR47502:SF1">
    <property type="entry name" value="THAP DOMAIN-CONTAINING PROTEIN 7"/>
    <property type="match status" value="1"/>
</dbReference>
<keyword evidence="1" id="KW-0479">Metal-binding</keyword>
<dbReference type="GO" id="GO:0008270">
    <property type="term" value="F:zinc ion binding"/>
    <property type="evidence" value="ECO:0007669"/>
    <property type="project" value="UniProtKB-KW"/>
</dbReference>
<dbReference type="InterPro" id="IPR006612">
    <property type="entry name" value="THAP_Znf"/>
</dbReference>
<dbReference type="Ensembl" id="ENSMAMT00000042976.1">
    <property type="protein sequence ID" value="ENSMAMP00000050065.1"/>
    <property type="gene ID" value="ENSMAMG00000024836.1"/>
</dbReference>
<evidence type="ECO:0000256" key="6">
    <source>
        <dbReference type="SAM" id="MobiDB-lite"/>
    </source>
</evidence>
<keyword evidence="9" id="KW-1185">Reference proteome</keyword>
<dbReference type="GO" id="GO:0005634">
    <property type="term" value="C:nucleus"/>
    <property type="evidence" value="ECO:0007669"/>
    <property type="project" value="TreeGrafter"/>
</dbReference>
<feature type="region of interest" description="Disordered" evidence="6">
    <location>
        <begin position="258"/>
        <end position="278"/>
    </location>
</feature>
<dbReference type="SMART" id="SM00692">
    <property type="entry name" value="DM3"/>
    <property type="match status" value="1"/>
</dbReference>
<feature type="region of interest" description="Disordered" evidence="6">
    <location>
        <begin position="138"/>
        <end position="177"/>
    </location>
</feature>
<evidence type="ECO:0000256" key="5">
    <source>
        <dbReference type="PROSITE-ProRule" id="PRU00309"/>
    </source>
</evidence>
<dbReference type="PROSITE" id="PS50950">
    <property type="entry name" value="ZF_THAP"/>
    <property type="match status" value="1"/>
</dbReference>
<dbReference type="AlphaFoldDB" id="A0A7N8XF82"/>
<reference evidence="8" key="1">
    <citation type="submission" date="2025-08" db="UniProtKB">
        <authorList>
            <consortium name="Ensembl"/>
        </authorList>
    </citation>
    <scope>IDENTIFICATION</scope>
</reference>
<dbReference type="InParanoid" id="A0A7N8XF82"/>